<gene>
    <name evidence="1" type="ORF">ElyMa_006619100</name>
</gene>
<evidence type="ECO:0000313" key="2">
    <source>
        <dbReference type="Proteomes" id="UP000762676"/>
    </source>
</evidence>
<keyword evidence="1" id="KW-0808">Transferase</keyword>
<dbReference type="AlphaFoldDB" id="A0AAV4IJC6"/>
<reference evidence="1 2" key="1">
    <citation type="journal article" date="2021" name="Elife">
        <title>Chloroplast acquisition without the gene transfer in kleptoplastic sea slugs, Plakobranchus ocellatus.</title>
        <authorList>
            <person name="Maeda T."/>
            <person name="Takahashi S."/>
            <person name="Yoshida T."/>
            <person name="Shimamura S."/>
            <person name="Takaki Y."/>
            <person name="Nagai Y."/>
            <person name="Toyoda A."/>
            <person name="Suzuki Y."/>
            <person name="Arimoto A."/>
            <person name="Ishii H."/>
            <person name="Satoh N."/>
            <person name="Nishiyama T."/>
            <person name="Hasebe M."/>
            <person name="Maruyama T."/>
            <person name="Minagawa J."/>
            <person name="Obokata J."/>
            <person name="Shigenobu S."/>
        </authorList>
    </citation>
    <scope>NUCLEOTIDE SEQUENCE [LARGE SCALE GENOMIC DNA]</scope>
</reference>
<sequence length="420" mass="48822">MADWSVLPGWSVFTSVAVWGAFDSQNFLRCAQCEKISFRTFKEPLDLDLDQARTNLDYSTKNIPTHGKDLYTKILISKTETFVLKNLRWRAFFFFNPDIKCREKETYGFNSSNPPPAIQELKEFENELTELISNIKFKKASISSFQKRLKKDIDNIKKDDHLYVPADKSCNFYRLINPCKPEIGKISKHILERIVTTIQEKTNANQWRNTKDVLNWFEKINNKNDHTFISFDICDFYPSINESLLDQALQFASQYTTITAEEQHIIKHTKKTTLYHNCTPWRKKTSNFDVTMGSYDGAETCELVGLFLLSQLKEIDANVGLYRDDGLVACRLTPRQAENTKKRICEVFQNYGLKISIEANKKIVNFLDVTLDLRNDSYKPYKKPNDNVSYIHKCSNHPPVVIKNLPKSIMKRINTNSKNE</sequence>
<dbReference type="PANTHER" id="PTHR21301">
    <property type="entry name" value="REVERSE TRANSCRIPTASE"/>
    <property type="match status" value="1"/>
</dbReference>
<proteinExistence type="predicted"/>
<dbReference type="PANTHER" id="PTHR21301:SF12">
    <property type="match status" value="1"/>
</dbReference>
<organism evidence="1 2">
    <name type="scientific">Elysia marginata</name>
    <dbReference type="NCBI Taxonomy" id="1093978"/>
    <lineage>
        <taxon>Eukaryota</taxon>
        <taxon>Metazoa</taxon>
        <taxon>Spiralia</taxon>
        <taxon>Lophotrochozoa</taxon>
        <taxon>Mollusca</taxon>
        <taxon>Gastropoda</taxon>
        <taxon>Heterobranchia</taxon>
        <taxon>Euthyneura</taxon>
        <taxon>Panpulmonata</taxon>
        <taxon>Sacoglossa</taxon>
        <taxon>Placobranchoidea</taxon>
        <taxon>Plakobranchidae</taxon>
        <taxon>Elysia</taxon>
    </lineage>
</organism>
<keyword evidence="2" id="KW-1185">Reference proteome</keyword>
<name>A0AAV4IJC6_9GAST</name>
<keyword evidence="1" id="KW-0418">Kinase</keyword>
<comment type="caution">
    <text evidence="1">The sequence shown here is derived from an EMBL/GenBank/DDBJ whole genome shotgun (WGS) entry which is preliminary data.</text>
</comment>
<accession>A0AAV4IJC6</accession>
<dbReference type="GO" id="GO:0016301">
    <property type="term" value="F:kinase activity"/>
    <property type="evidence" value="ECO:0007669"/>
    <property type="project" value="UniProtKB-KW"/>
</dbReference>
<protein>
    <submittedName>
        <fullName evidence="1">Inositol hexakisphosphate and diphosphoinositol-pentakisphosphate kinase 2</fullName>
    </submittedName>
</protein>
<evidence type="ECO:0000313" key="1">
    <source>
        <dbReference type="EMBL" id="GFS09353.1"/>
    </source>
</evidence>
<dbReference type="EMBL" id="BMAT01013288">
    <property type="protein sequence ID" value="GFS09353.1"/>
    <property type="molecule type" value="Genomic_DNA"/>
</dbReference>
<dbReference type="Proteomes" id="UP000762676">
    <property type="component" value="Unassembled WGS sequence"/>
</dbReference>